<feature type="non-terminal residue" evidence="6">
    <location>
        <position position="420"/>
    </location>
</feature>
<reference evidence="6" key="1">
    <citation type="submission" date="2021-04" db="EMBL/GenBank/DDBJ databases">
        <authorList>
            <consortium name="Molecular Ecology Group"/>
        </authorList>
    </citation>
    <scope>NUCLEOTIDE SEQUENCE</scope>
</reference>
<dbReference type="Pfam" id="PF00083">
    <property type="entry name" value="Sugar_tr"/>
    <property type="match status" value="1"/>
</dbReference>
<proteinExistence type="predicted"/>
<evidence type="ECO:0000256" key="1">
    <source>
        <dbReference type="ARBA" id="ARBA00004141"/>
    </source>
</evidence>
<evidence type="ECO:0000313" key="6">
    <source>
        <dbReference type="EMBL" id="CAG5124922.1"/>
    </source>
</evidence>
<keyword evidence="4 5" id="KW-0472">Membrane</keyword>
<dbReference type="EMBL" id="CAJHNH020001911">
    <property type="protein sequence ID" value="CAG5124922.1"/>
    <property type="molecule type" value="Genomic_DNA"/>
</dbReference>
<feature type="transmembrane region" description="Helical" evidence="5">
    <location>
        <begin position="124"/>
        <end position="141"/>
    </location>
</feature>
<evidence type="ECO:0000256" key="5">
    <source>
        <dbReference type="SAM" id="Phobius"/>
    </source>
</evidence>
<sequence>ILEKLNMVELAQVTVYAQGCGMILGALVGSMMADIYGRRRLLYISLAGMLALHCLMALSISWIMFIFMRMISVGCAGATLVISFVTVVEFVGPEWRDACTCSCFWVLGAVLISMEALATQHWRWLALLSGGLCLPLVATFFTSTESVRWLQCQHRFTEAEWGFREVVSVNSQAVPDLTTLLDRSRGCIVNNMHIKKFTYLDLFHSLDSTKWTIALVYVCTVSSTVYFSLFWHVKDMTNFAYFNSFLPFLIDLPLAWSVVVLNRCLGRRWCLFLYAVASGFALLSILILHITGNVDFLPSLVTGLALFGKIGVTASLSLILLITTEMYPTVTRCMGVAVAVSSGSGGAMLSRAFVFLESYHYTVPFVIYGLMMSSVGVLGLVFPETIRRPLKNVQQCRHRKIPLTEGARLVGRPPSLWDAV</sequence>
<dbReference type="AlphaFoldDB" id="A0A8S3ZD29"/>
<evidence type="ECO:0000256" key="2">
    <source>
        <dbReference type="ARBA" id="ARBA00022692"/>
    </source>
</evidence>
<feature type="transmembrane region" description="Helical" evidence="5">
    <location>
        <begin position="43"/>
        <end position="65"/>
    </location>
</feature>
<organism evidence="6 7">
    <name type="scientific">Candidula unifasciata</name>
    <dbReference type="NCBI Taxonomy" id="100452"/>
    <lineage>
        <taxon>Eukaryota</taxon>
        <taxon>Metazoa</taxon>
        <taxon>Spiralia</taxon>
        <taxon>Lophotrochozoa</taxon>
        <taxon>Mollusca</taxon>
        <taxon>Gastropoda</taxon>
        <taxon>Heterobranchia</taxon>
        <taxon>Euthyneura</taxon>
        <taxon>Panpulmonata</taxon>
        <taxon>Eupulmonata</taxon>
        <taxon>Stylommatophora</taxon>
        <taxon>Helicina</taxon>
        <taxon>Helicoidea</taxon>
        <taxon>Geomitridae</taxon>
        <taxon>Candidula</taxon>
    </lineage>
</organism>
<dbReference type="GO" id="GO:0022857">
    <property type="term" value="F:transmembrane transporter activity"/>
    <property type="evidence" value="ECO:0007669"/>
    <property type="project" value="InterPro"/>
</dbReference>
<dbReference type="Proteomes" id="UP000678393">
    <property type="component" value="Unassembled WGS sequence"/>
</dbReference>
<feature type="transmembrane region" description="Helical" evidence="5">
    <location>
        <begin position="361"/>
        <end position="382"/>
    </location>
</feature>
<keyword evidence="7" id="KW-1185">Reference proteome</keyword>
<feature type="transmembrane region" description="Helical" evidence="5">
    <location>
        <begin position="271"/>
        <end position="290"/>
    </location>
</feature>
<feature type="transmembrane region" description="Helical" evidence="5">
    <location>
        <begin position="15"/>
        <end position="36"/>
    </location>
</feature>
<comment type="caution">
    <text evidence="6">The sequence shown here is derived from an EMBL/GenBank/DDBJ whole genome shotgun (WGS) entry which is preliminary data.</text>
</comment>
<evidence type="ECO:0000256" key="4">
    <source>
        <dbReference type="ARBA" id="ARBA00023136"/>
    </source>
</evidence>
<dbReference type="PANTHER" id="PTHR24064">
    <property type="entry name" value="SOLUTE CARRIER FAMILY 22 MEMBER"/>
    <property type="match status" value="1"/>
</dbReference>
<gene>
    <name evidence="6" type="ORF">CUNI_LOCUS10480</name>
</gene>
<evidence type="ECO:0000256" key="3">
    <source>
        <dbReference type="ARBA" id="ARBA00022989"/>
    </source>
</evidence>
<feature type="transmembrane region" description="Helical" evidence="5">
    <location>
        <begin position="334"/>
        <end position="355"/>
    </location>
</feature>
<dbReference type="InterPro" id="IPR005829">
    <property type="entry name" value="Sugar_transporter_CS"/>
</dbReference>
<comment type="subcellular location">
    <subcellularLocation>
        <location evidence="1">Membrane</location>
        <topology evidence="1">Multi-pass membrane protein</topology>
    </subcellularLocation>
</comment>
<dbReference type="InterPro" id="IPR036259">
    <property type="entry name" value="MFS_trans_sf"/>
</dbReference>
<keyword evidence="2 5" id="KW-0812">Transmembrane</keyword>
<keyword evidence="3 5" id="KW-1133">Transmembrane helix</keyword>
<dbReference type="GO" id="GO:0016020">
    <property type="term" value="C:membrane"/>
    <property type="evidence" value="ECO:0007669"/>
    <property type="project" value="UniProtKB-SubCell"/>
</dbReference>
<dbReference type="Gene3D" id="1.20.1250.20">
    <property type="entry name" value="MFS general substrate transporter like domains"/>
    <property type="match status" value="1"/>
</dbReference>
<dbReference type="PROSITE" id="PS00216">
    <property type="entry name" value="SUGAR_TRANSPORT_1"/>
    <property type="match status" value="1"/>
</dbReference>
<feature type="transmembrane region" description="Helical" evidence="5">
    <location>
        <begin position="98"/>
        <end position="118"/>
    </location>
</feature>
<dbReference type="InterPro" id="IPR005828">
    <property type="entry name" value="MFS_sugar_transport-like"/>
</dbReference>
<dbReference type="OrthoDB" id="3936150at2759"/>
<protein>
    <recommendedName>
        <fullName evidence="8">Major facilitator superfamily (MFS) profile domain-containing protein</fullName>
    </recommendedName>
</protein>
<accession>A0A8S3ZD29</accession>
<feature type="transmembrane region" description="Helical" evidence="5">
    <location>
        <begin position="211"/>
        <end position="233"/>
    </location>
</feature>
<feature type="transmembrane region" description="Helical" evidence="5">
    <location>
        <begin position="71"/>
        <end position="91"/>
    </location>
</feature>
<dbReference type="SUPFAM" id="SSF103473">
    <property type="entry name" value="MFS general substrate transporter"/>
    <property type="match status" value="1"/>
</dbReference>
<evidence type="ECO:0008006" key="8">
    <source>
        <dbReference type="Google" id="ProtNLM"/>
    </source>
</evidence>
<feature type="transmembrane region" description="Helical" evidence="5">
    <location>
        <begin position="296"/>
        <end position="322"/>
    </location>
</feature>
<feature type="transmembrane region" description="Helical" evidence="5">
    <location>
        <begin position="239"/>
        <end position="259"/>
    </location>
</feature>
<name>A0A8S3ZD29_9EUPU</name>
<evidence type="ECO:0000313" key="7">
    <source>
        <dbReference type="Proteomes" id="UP000678393"/>
    </source>
</evidence>